<gene>
    <name evidence="2" type="ORF">AXG93_3459s1050</name>
</gene>
<proteinExistence type="predicted"/>
<dbReference type="AlphaFoldDB" id="A0A176W5R6"/>
<protein>
    <submittedName>
        <fullName evidence="2">Uncharacterized protein</fullName>
    </submittedName>
</protein>
<name>A0A176W5R6_MARPO</name>
<evidence type="ECO:0000256" key="1">
    <source>
        <dbReference type="SAM" id="MobiDB-lite"/>
    </source>
</evidence>
<keyword evidence="3" id="KW-1185">Reference proteome</keyword>
<organism evidence="2 3">
    <name type="scientific">Marchantia polymorpha subsp. ruderalis</name>
    <dbReference type="NCBI Taxonomy" id="1480154"/>
    <lineage>
        <taxon>Eukaryota</taxon>
        <taxon>Viridiplantae</taxon>
        <taxon>Streptophyta</taxon>
        <taxon>Embryophyta</taxon>
        <taxon>Marchantiophyta</taxon>
        <taxon>Marchantiopsida</taxon>
        <taxon>Marchantiidae</taxon>
        <taxon>Marchantiales</taxon>
        <taxon>Marchantiaceae</taxon>
        <taxon>Marchantia</taxon>
    </lineage>
</organism>
<accession>A0A176W5R6</accession>
<reference evidence="2" key="1">
    <citation type="submission" date="2016-03" db="EMBL/GenBank/DDBJ databases">
        <title>Mechanisms controlling the formation of the plant cell surface in tip-growing cells are functionally conserved among land plants.</title>
        <authorList>
            <person name="Honkanen S."/>
            <person name="Jones V.A."/>
            <person name="Morieri G."/>
            <person name="Champion C."/>
            <person name="Hetherington A.J."/>
            <person name="Kelly S."/>
            <person name="Saint-Marcoux D."/>
            <person name="Proust H."/>
            <person name="Prescott H."/>
            <person name="Dolan L."/>
        </authorList>
    </citation>
    <scope>NUCLEOTIDE SEQUENCE [LARGE SCALE GENOMIC DNA]</scope>
    <source>
        <tissue evidence="2">Whole gametophyte</tissue>
    </source>
</reference>
<feature type="region of interest" description="Disordered" evidence="1">
    <location>
        <begin position="31"/>
        <end position="52"/>
    </location>
</feature>
<evidence type="ECO:0000313" key="3">
    <source>
        <dbReference type="Proteomes" id="UP000077202"/>
    </source>
</evidence>
<sequence length="207" mass="23358">MSRAETGRAAEMRHSPSSWKDIVAKILGRIADPPAPKAQTPSAEARRPSGQRRWHTTSYCVPAVEECVAMLSLGWAITGRNEGTLELVGGGEVPGEKKEHEYGIKLVARAKKLAEYEVARISDLELIKKLEAQCSKLRSQRTQVEEQLCDMMTRLTEAEGKNWLLSKQTHDALTTRVNQCLRGYVLWQVETHKWLRLRELEHSAAEL</sequence>
<dbReference type="Proteomes" id="UP000077202">
    <property type="component" value="Unassembled WGS sequence"/>
</dbReference>
<comment type="caution">
    <text evidence="2">The sequence shown here is derived from an EMBL/GenBank/DDBJ whole genome shotgun (WGS) entry which is preliminary data.</text>
</comment>
<dbReference type="EMBL" id="LVLJ01001811">
    <property type="protein sequence ID" value="OAE27862.1"/>
    <property type="molecule type" value="Genomic_DNA"/>
</dbReference>
<evidence type="ECO:0000313" key="2">
    <source>
        <dbReference type="EMBL" id="OAE27862.1"/>
    </source>
</evidence>